<dbReference type="InterPro" id="IPR042407">
    <property type="entry name" value="NCBP2-AS2"/>
</dbReference>
<evidence type="ECO:0000313" key="2">
    <source>
        <dbReference type="Proteomes" id="UP001307889"/>
    </source>
</evidence>
<sequence length="77" mass="9262">MVFRFLFRFLLNDRVIERLSESYPIRRAAKWVVYFAHKAKAIKPDDLLAEEKVKNLGSKLEEKLRNIAQDLERKSRR</sequence>
<gene>
    <name evidence="1" type="ORF">NTJ_10205</name>
</gene>
<name>A0ABN7AYZ9_9HEMI</name>
<evidence type="ECO:0000313" key="1">
    <source>
        <dbReference type="EMBL" id="BES97391.1"/>
    </source>
</evidence>
<dbReference type="Proteomes" id="UP001307889">
    <property type="component" value="Chromosome 8"/>
</dbReference>
<keyword evidence="2" id="KW-1185">Reference proteome</keyword>
<organism evidence="1 2">
    <name type="scientific">Nesidiocoris tenuis</name>
    <dbReference type="NCBI Taxonomy" id="355587"/>
    <lineage>
        <taxon>Eukaryota</taxon>
        <taxon>Metazoa</taxon>
        <taxon>Ecdysozoa</taxon>
        <taxon>Arthropoda</taxon>
        <taxon>Hexapoda</taxon>
        <taxon>Insecta</taxon>
        <taxon>Pterygota</taxon>
        <taxon>Neoptera</taxon>
        <taxon>Paraneoptera</taxon>
        <taxon>Hemiptera</taxon>
        <taxon>Heteroptera</taxon>
        <taxon>Panheteroptera</taxon>
        <taxon>Cimicomorpha</taxon>
        <taxon>Miridae</taxon>
        <taxon>Dicyphina</taxon>
        <taxon>Nesidiocoris</taxon>
    </lineage>
</organism>
<dbReference type="PANTHER" id="PTHR41161">
    <property type="entry name" value="PROTEIN NCBP2AS2"/>
    <property type="match status" value="1"/>
</dbReference>
<dbReference type="PANTHER" id="PTHR41161:SF1">
    <property type="entry name" value="PROTEIN NCBP2AS2"/>
    <property type="match status" value="1"/>
</dbReference>
<accession>A0ABN7AYZ9</accession>
<reference evidence="1 2" key="1">
    <citation type="submission" date="2023-09" db="EMBL/GenBank/DDBJ databases">
        <title>Nesidiocoris tenuis whole genome shotgun sequence.</title>
        <authorList>
            <person name="Shibata T."/>
            <person name="Shimoda M."/>
            <person name="Kobayashi T."/>
            <person name="Uehara T."/>
        </authorList>
    </citation>
    <scope>NUCLEOTIDE SEQUENCE [LARGE SCALE GENOMIC DNA]</scope>
    <source>
        <strain evidence="1 2">Japan</strain>
    </source>
</reference>
<protein>
    <submittedName>
        <fullName evidence="1">Uncharacterized protein</fullName>
    </submittedName>
</protein>
<proteinExistence type="predicted"/>
<dbReference type="EMBL" id="AP028916">
    <property type="protein sequence ID" value="BES97391.1"/>
    <property type="molecule type" value="Genomic_DNA"/>
</dbReference>